<dbReference type="PANTHER" id="PTHR33499:SF42">
    <property type="entry name" value="TRANSPOSON PROTEIN, CACTA, EN_SPM SUB-CLASS"/>
    <property type="match status" value="1"/>
</dbReference>
<protein>
    <submittedName>
        <fullName evidence="1">Uncharacterized protein</fullName>
    </submittedName>
</protein>
<evidence type="ECO:0000313" key="2">
    <source>
        <dbReference type="Proteomes" id="UP000004994"/>
    </source>
</evidence>
<dbReference type="Gramene" id="Solyc05g013985.1.1">
    <property type="protein sequence ID" value="Solyc05g013985.1.1"/>
    <property type="gene ID" value="Solyc05g013985.1"/>
</dbReference>
<reference evidence="1" key="1">
    <citation type="journal article" date="2012" name="Nature">
        <title>The tomato genome sequence provides insights into fleshy fruit evolution.</title>
        <authorList>
            <consortium name="Tomato Genome Consortium"/>
        </authorList>
    </citation>
    <scope>NUCLEOTIDE SEQUENCE [LARGE SCALE GENOMIC DNA]</scope>
    <source>
        <strain evidence="1">cv. Heinz 1706</strain>
    </source>
</reference>
<reference evidence="1" key="2">
    <citation type="submission" date="2019-01" db="UniProtKB">
        <authorList>
            <consortium name="EnsemblPlants"/>
        </authorList>
    </citation>
    <scope>IDENTIFICATION</scope>
    <source>
        <strain evidence="1">cv. Heinz 1706</strain>
    </source>
</reference>
<evidence type="ECO:0000313" key="1">
    <source>
        <dbReference type="EnsemblPlants" id="Solyc05g013985.1.1"/>
    </source>
</evidence>
<dbReference type="EnsemblPlants" id="Solyc05g013985.1.1">
    <property type="protein sequence ID" value="Solyc05g013985.1.1"/>
    <property type="gene ID" value="Solyc05g013985.1"/>
</dbReference>
<dbReference type="InParanoid" id="A0A3Q7GGI9"/>
<dbReference type="PANTHER" id="PTHR33499">
    <property type="entry name" value="OS12G0282400 PROTEIN-RELATED"/>
    <property type="match status" value="1"/>
</dbReference>
<proteinExistence type="predicted"/>
<organism evidence="1">
    <name type="scientific">Solanum lycopersicum</name>
    <name type="common">Tomato</name>
    <name type="synonym">Lycopersicon esculentum</name>
    <dbReference type="NCBI Taxonomy" id="4081"/>
    <lineage>
        <taxon>Eukaryota</taxon>
        <taxon>Viridiplantae</taxon>
        <taxon>Streptophyta</taxon>
        <taxon>Embryophyta</taxon>
        <taxon>Tracheophyta</taxon>
        <taxon>Spermatophyta</taxon>
        <taxon>Magnoliopsida</taxon>
        <taxon>eudicotyledons</taxon>
        <taxon>Gunneridae</taxon>
        <taxon>Pentapetalae</taxon>
        <taxon>asterids</taxon>
        <taxon>lamiids</taxon>
        <taxon>Solanales</taxon>
        <taxon>Solanaceae</taxon>
        <taxon>Solanoideae</taxon>
        <taxon>Solaneae</taxon>
        <taxon>Solanum</taxon>
        <taxon>Solanum subgen. Lycopersicon</taxon>
    </lineage>
</organism>
<sequence length="115" mass="13314">MRVDTSSKVELLSELRSTQEKNKLNDENKSLDDRLFTLEDGMKEIINMKEFFAAQQSHNLHMTSLVSTEWPLTFFADQELIMIIDVPDVMVSLLHVVMQSVQVDYPPSQSIHFEI</sequence>
<dbReference type="AlphaFoldDB" id="A0A3Q7GGI9"/>
<accession>A0A3Q7GGI9</accession>
<name>A0A3Q7GGI9_SOLLC</name>
<keyword evidence="2" id="KW-1185">Reference proteome</keyword>
<dbReference type="Proteomes" id="UP000004994">
    <property type="component" value="Chromosome 5"/>
</dbReference>